<reference evidence="1" key="1">
    <citation type="submission" date="2014-05" db="EMBL/GenBank/DDBJ databases">
        <title>The transcriptome of the halophilic microalga Tetraselmis sp. GSL018 isolated from the Great Salt Lake, Utah.</title>
        <authorList>
            <person name="Jinkerson R.E."/>
            <person name="D'Adamo S."/>
            <person name="Posewitz M.C."/>
        </authorList>
    </citation>
    <scope>NUCLEOTIDE SEQUENCE</scope>
    <source>
        <strain evidence="1">GSL018</strain>
    </source>
</reference>
<proteinExistence type="predicted"/>
<evidence type="ECO:0000313" key="1">
    <source>
        <dbReference type="EMBL" id="JAC63102.1"/>
    </source>
</evidence>
<sequence>FVGSHTLKQVILTDDYICMRSAFKDIVLFYIICSCKRSRIDKTTFPRDRSEDFRTKNLHLVGHFTFLQVLCQFRVTVQIRL</sequence>
<protein>
    <submittedName>
        <fullName evidence="1">Uncharacterized protein</fullName>
    </submittedName>
</protein>
<name>A0A061QR41_9CHLO</name>
<feature type="non-terminal residue" evidence="1">
    <location>
        <position position="81"/>
    </location>
</feature>
<dbReference type="EMBL" id="GBEZ01023815">
    <property type="protein sequence ID" value="JAC63102.1"/>
    <property type="molecule type" value="Transcribed_RNA"/>
</dbReference>
<organism evidence="1">
    <name type="scientific">Tetraselmis sp. GSL018</name>
    <dbReference type="NCBI Taxonomy" id="582737"/>
    <lineage>
        <taxon>Eukaryota</taxon>
        <taxon>Viridiplantae</taxon>
        <taxon>Chlorophyta</taxon>
        <taxon>core chlorophytes</taxon>
        <taxon>Chlorodendrophyceae</taxon>
        <taxon>Chlorodendrales</taxon>
        <taxon>Chlorodendraceae</taxon>
        <taxon>Tetraselmis</taxon>
    </lineage>
</organism>
<feature type="non-terminal residue" evidence="1">
    <location>
        <position position="1"/>
    </location>
</feature>
<dbReference type="AlphaFoldDB" id="A0A061QR41"/>
<accession>A0A061QR41</accession>
<gene>
    <name evidence="1" type="ORF">TSPGSL018_21488</name>
</gene>